<gene>
    <name evidence="1" type="ORF">EZH24_08240</name>
</gene>
<proteinExistence type="predicted"/>
<name>A0ABY2TRQ3_9SPIR</name>
<sequence length="80" mass="9502">MERHIIDGYRKIEGNYPNYREYLIHFYCKDCFNFWAVDEKEINISEFDDLSQIDDIIEDSVSNCPICGSTNITRTQNNNN</sequence>
<keyword evidence="2" id="KW-1185">Reference proteome</keyword>
<evidence type="ECO:0000313" key="1">
    <source>
        <dbReference type="EMBL" id="TKZ33907.1"/>
    </source>
</evidence>
<dbReference type="Proteomes" id="UP000310168">
    <property type="component" value="Unassembled WGS sequence"/>
</dbReference>
<dbReference type="RefSeq" id="WP_137998670.1">
    <property type="nucleotide sequence ID" value="NZ_SJDU01000215.1"/>
</dbReference>
<reference evidence="1 2" key="1">
    <citation type="journal article" date="2019" name="Anaerobe">
        <title>Brachyspira catarrhinii sp. nov., an anaerobic intestinal spirochaete isolated from vervet monkeys may have been misidentified as Brachyspira aalborgi in previous studies.</title>
        <authorList>
            <person name="Phillips N.D."/>
            <person name="La T."/>
            <person name="Hampson D.J."/>
        </authorList>
    </citation>
    <scope>NUCLEOTIDE SEQUENCE [LARGE SCALE GENOMIC DNA]</scope>
    <source>
        <strain evidence="1 2">Z12</strain>
    </source>
</reference>
<comment type="caution">
    <text evidence="1">The sequence shown here is derived from an EMBL/GenBank/DDBJ whole genome shotgun (WGS) entry which is preliminary data.</text>
</comment>
<accession>A0ABY2TRQ3</accession>
<protein>
    <submittedName>
        <fullName evidence="1">Uncharacterized protein</fullName>
    </submittedName>
</protein>
<dbReference type="EMBL" id="SJDU01000215">
    <property type="protein sequence ID" value="TKZ33907.1"/>
    <property type="molecule type" value="Genomic_DNA"/>
</dbReference>
<evidence type="ECO:0000313" key="2">
    <source>
        <dbReference type="Proteomes" id="UP000310168"/>
    </source>
</evidence>
<organism evidence="1 2">
    <name type="scientific">Brachyspira catarrhinii</name>
    <dbReference type="NCBI Taxonomy" id="2528966"/>
    <lineage>
        <taxon>Bacteria</taxon>
        <taxon>Pseudomonadati</taxon>
        <taxon>Spirochaetota</taxon>
        <taxon>Spirochaetia</taxon>
        <taxon>Brachyspirales</taxon>
        <taxon>Brachyspiraceae</taxon>
        <taxon>Brachyspira</taxon>
    </lineage>
</organism>